<dbReference type="Gene3D" id="1.25.40.10">
    <property type="entry name" value="Tetratricopeptide repeat domain"/>
    <property type="match status" value="1"/>
</dbReference>
<dbReference type="STRING" id="1661398.A0A482VXM4"/>
<dbReference type="OrthoDB" id="542013at2759"/>
<evidence type="ECO:0000313" key="5">
    <source>
        <dbReference type="Proteomes" id="UP000292052"/>
    </source>
</evidence>
<dbReference type="InterPro" id="IPR002347">
    <property type="entry name" value="SDR_fam"/>
</dbReference>
<dbReference type="PRINTS" id="PR00080">
    <property type="entry name" value="SDRFAMILY"/>
</dbReference>
<dbReference type="Gene3D" id="3.40.50.720">
    <property type="entry name" value="NAD(P)-binding Rossmann-like Domain"/>
    <property type="match status" value="1"/>
</dbReference>
<evidence type="ECO:0000313" key="4">
    <source>
        <dbReference type="EMBL" id="RZC37524.1"/>
    </source>
</evidence>
<protein>
    <submittedName>
        <fullName evidence="4">Retinol dehydrogenase 12-like</fullName>
    </submittedName>
</protein>
<keyword evidence="3" id="KW-0175">Coiled coil</keyword>
<reference evidence="4 5" key="1">
    <citation type="submission" date="2017-03" db="EMBL/GenBank/DDBJ databases">
        <title>Genome of the blue death feigning beetle - Asbolus verrucosus.</title>
        <authorList>
            <person name="Rider S.D."/>
        </authorList>
    </citation>
    <scope>NUCLEOTIDE SEQUENCE [LARGE SCALE GENOMIC DNA]</scope>
    <source>
        <strain evidence="4">Butters</strain>
        <tissue evidence="4">Head and leg muscle</tissue>
    </source>
</reference>
<gene>
    <name evidence="4" type="ORF">BDFB_005653</name>
</gene>
<dbReference type="SMART" id="SM00028">
    <property type="entry name" value="TPR"/>
    <property type="match status" value="2"/>
</dbReference>
<accession>A0A482VXM4</accession>
<evidence type="ECO:0000256" key="1">
    <source>
        <dbReference type="ARBA" id="ARBA00023002"/>
    </source>
</evidence>
<comment type="caution">
    <text evidence="4">The sequence shown here is derived from an EMBL/GenBank/DDBJ whole genome shotgun (WGS) entry which is preliminary data.</text>
</comment>
<organism evidence="4 5">
    <name type="scientific">Asbolus verrucosus</name>
    <name type="common">Desert ironclad beetle</name>
    <dbReference type="NCBI Taxonomy" id="1661398"/>
    <lineage>
        <taxon>Eukaryota</taxon>
        <taxon>Metazoa</taxon>
        <taxon>Ecdysozoa</taxon>
        <taxon>Arthropoda</taxon>
        <taxon>Hexapoda</taxon>
        <taxon>Insecta</taxon>
        <taxon>Pterygota</taxon>
        <taxon>Neoptera</taxon>
        <taxon>Endopterygota</taxon>
        <taxon>Coleoptera</taxon>
        <taxon>Polyphaga</taxon>
        <taxon>Cucujiformia</taxon>
        <taxon>Tenebrionidae</taxon>
        <taxon>Pimeliinae</taxon>
        <taxon>Asbolus</taxon>
    </lineage>
</organism>
<dbReference type="PANTHER" id="PTHR43157">
    <property type="entry name" value="PHOSPHATIDYLINOSITOL-GLYCAN BIOSYNTHESIS CLASS F PROTEIN-RELATED"/>
    <property type="match status" value="1"/>
</dbReference>
<name>A0A482VXM4_ASBVE</name>
<dbReference type="PROSITE" id="PS50005">
    <property type="entry name" value="TPR"/>
    <property type="match status" value="1"/>
</dbReference>
<dbReference type="EMBL" id="QDEB01051919">
    <property type="protein sequence ID" value="RZC37524.1"/>
    <property type="molecule type" value="Genomic_DNA"/>
</dbReference>
<dbReference type="Proteomes" id="UP000292052">
    <property type="component" value="Unassembled WGS sequence"/>
</dbReference>
<evidence type="ECO:0000256" key="2">
    <source>
        <dbReference type="PROSITE-ProRule" id="PRU00339"/>
    </source>
</evidence>
<dbReference type="InterPro" id="IPR011990">
    <property type="entry name" value="TPR-like_helical_dom_sf"/>
</dbReference>
<dbReference type="GO" id="GO:0016491">
    <property type="term" value="F:oxidoreductase activity"/>
    <property type="evidence" value="ECO:0007669"/>
    <property type="project" value="UniProtKB-KW"/>
</dbReference>
<keyword evidence="2" id="KW-0802">TPR repeat</keyword>
<feature type="repeat" description="TPR" evidence="2">
    <location>
        <begin position="475"/>
        <end position="508"/>
    </location>
</feature>
<dbReference type="InterPro" id="IPR036291">
    <property type="entry name" value="NAD(P)-bd_dom_sf"/>
</dbReference>
<proteinExistence type="predicted"/>
<dbReference type="SUPFAM" id="SSF48452">
    <property type="entry name" value="TPR-like"/>
    <property type="match status" value="1"/>
</dbReference>
<sequence length="538" mass="60967">MWKYIVGTVVVGSVTYSLIRYFAGGVCNCSTRLDGLVVVITGGNSGIGKALAVELAHRGATLVLACRDVEKGINAKKDILSKLNNKNAKIFIKHLNLACIASILKFSESLKSEFDEIYALVNNAGIFYHPHTVTADGYEITFQTNYLGPFILTHNLLSLLKKADHSRIINVTSQAHRFVNVYDLNAIAKSQTEFRSHFVAYGVTKLALILFTRYLFKKLSNTNIIVNAADPGNVETNLFRNFPFLNNKFLYALQWPIRFIVVKSPRQGAQTLLHCLLTSNRSTGQFYILEGDWGKKPSEQSECDVLISDCSDLLLEYNNSTLVIGDSDNYIRRTLDICLTTMNEQEIAKFTILPENISFTLKLVRICFNGLIYQWDAKKKVDLAQNHKEKGVQLYKQNREKDAAYRFIKGLKIISSIPIDAENPPGEVDTVPVREISNLKANLYNNLASCYLKKEAWLLVIDTCKKVFIYDKDNIKAHYKLAIAYMKDRNFEEAEKEFEVVLTSEPNNKAASEYLRKVKEEIRKANVRLNSLVKKMFS</sequence>
<feature type="coiled-coil region" evidence="3">
    <location>
        <begin position="508"/>
        <end position="535"/>
    </location>
</feature>
<keyword evidence="5" id="KW-1185">Reference proteome</keyword>
<dbReference type="PRINTS" id="PR00081">
    <property type="entry name" value="GDHRDH"/>
</dbReference>
<dbReference type="CDD" id="cd05327">
    <property type="entry name" value="retinol-DH_like_SDR_c_like"/>
    <property type="match status" value="1"/>
</dbReference>
<dbReference type="AlphaFoldDB" id="A0A482VXM4"/>
<dbReference type="SUPFAM" id="SSF51735">
    <property type="entry name" value="NAD(P)-binding Rossmann-fold domains"/>
    <property type="match status" value="1"/>
</dbReference>
<keyword evidence="1" id="KW-0560">Oxidoreductase</keyword>
<dbReference type="PANTHER" id="PTHR43157:SF31">
    <property type="entry name" value="PHOSPHATIDYLINOSITOL-GLYCAN BIOSYNTHESIS CLASS F PROTEIN"/>
    <property type="match status" value="1"/>
</dbReference>
<dbReference type="InterPro" id="IPR019734">
    <property type="entry name" value="TPR_rpt"/>
</dbReference>
<evidence type="ECO:0000256" key="3">
    <source>
        <dbReference type="SAM" id="Coils"/>
    </source>
</evidence>
<dbReference type="Pfam" id="PF00106">
    <property type="entry name" value="adh_short"/>
    <property type="match status" value="1"/>
</dbReference>